<evidence type="ECO:0000259" key="1">
    <source>
        <dbReference type="Pfam" id="PF12705"/>
    </source>
</evidence>
<reference evidence="2" key="1">
    <citation type="submission" date="2016-10" db="EMBL/GenBank/DDBJ databases">
        <title>Sequence of Gallionella enrichment culture.</title>
        <authorList>
            <person name="Poehlein A."/>
            <person name="Muehling M."/>
            <person name="Daniel R."/>
        </authorList>
    </citation>
    <scope>NUCLEOTIDE SEQUENCE</scope>
</reference>
<name>A0A1J5TVE5_9ZZZZ</name>
<dbReference type="InterPro" id="IPR019925">
    <property type="entry name" value="DNA_repair_protein_predicted"/>
</dbReference>
<dbReference type="InterPro" id="IPR011335">
    <property type="entry name" value="Restrct_endonuc-II-like"/>
</dbReference>
<comment type="caution">
    <text evidence="2">The sequence shown here is derived from an EMBL/GenBank/DDBJ whole genome shotgun (WGS) entry which is preliminary data.</text>
</comment>
<organism evidence="2">
    <name type="scientific">mine drainage metagenome</name>
    <dbReference type="NCBI Taxonomy" id="410659"/>
    <lineage>
        <taxon>unclassified sequences</taxon>
        <taxon>metagenomes</taxon>
        <taxon>ecological metagenomes</taxon>
    </lineage>
</organism>
<dbReference type="AlphaFoldDB" id="A0A1J5TVE5"/>
<dbReference type="InterPro" id="IPR038726">
    <property type="entry name" value="PDDEXK_AddAB-type"/>
</dbReference>
<dbReference type="NCBIfam" id="TIGR03623">
    <property type="entry name" value="probable DNA repair protein"/>
    <property type="match status" value="1"/>
</dbReference>
<dbReference type="Gene3D" id="3.90.320.10">
    <property type="match status" value="1"/>
</dbReference>
<accession>A0A1J5TVE5</accession>
<evidence type="ECO:0000313" key="2">
    <source>
        <dbReference type="EMBL" id="OIR17756.1"/>
    </source>
</evidence>
<gene>
    <name evidence="2" type="ORF">GALL_19780</name>
</gene>
<dbReference type="InterPro" id="IPR011604">
    <property type="entry name" value="PDDEXK-like_dom_sf"/>
</dbReference>
<feature type="domain" description="PD-(D/E)XK endonuclease-like" evidence="1">
    <location>
        <begin position="575"/>
        <end position="831"/>
    </location>
</feature>
<dbReference type="Pfam" id="PF12705">
    <property type="entry name" value="PDDEXK_1"/>
    <property type="match status" value="1"/>
</dbReference>
<dbReference type="EMBL" id="MLJW01000004">
    <property type="protein sequence ID" value="OIR17756.1"/>
    <property type="molecule type" value="Genomic_DNA"/>
</dbReference>
<dbReference type="SUPFAM" id="SSF52980">
    <property type="entry name" value="Restriction endonuclease-like"/>
    <property type="match status" value="1"/>
</dbReference>
<protein>
    <submittedName>
        <fullName evidence="2">PD-(D/E)XK nuclease superfamily protein</fullName>
    </submittedName>
</protein>
<dbReference type="InterPro" id="IPR027417">
    <property type="entry name" value="P-loop_NTPase"/>
</dbReference>
<dbReference type="SUPFAM" id="SSF52540">
    <property type="entry name" value="P-loop containing nucleoside triphosphate hydrolases"/>
    <property type="match status" value="1"/>
</dbReference>
<sequence>MLGDAMLLGLLPSAALPMLTLSPVAESYLWEQAISSCLEKHEAAALFDIRALAQSAIEANQLMCEWCISESAINHDYISQETRQFLRWRHTFQALCTQKNAIEAARLKMLQIELLESQPLSLPSHITLAGFDRITPLEHQLFDALKTRGVLIDEMAANIPKTTQHTYFALNDRNAECRAAVAWAKQKLTENPNAQLAIISPALSNVRRELLDLLDDTFHPETLQCAHYEAPRCYDSSLGLALTEYPIVHSALQLLRLAVTKSDMNFDEVTPILQDIYWGSADELDARALFDAHLRQNLSASYDLDVLLKQAKALHDEGRLQLAGLIEHVTLLMQFQSQAKARQLPSAWVMSFINLLESVNWAGSRDVANSNLSSHEYQAQQTFFDKLKELSALDAILGKTSATEAVQKISELCSAAMFQAEAKGDIHIQLLGLLETPAVQLDAVWALNMNDQHWPPPVKLNPLLPAELQRSQGLPNASASIQNTFATLVQHRLLQSAPEIVFSYALKDGERELRPSPLLAIDPLNVPISAPVIVPTLAEMLAQPAVMQMLDDSIAPAIVTGEKVRGGVKLFATQAVCPAWAFYQYRLGANPLETPVDGLDNMARGSLLHKVLQYFWQDCKSLSNLQAMNQMQRQVAIEVAIEKSVQALQDEFGTRLPPQVLYIEQQRLSQLLQYWLEIESKRADFEVLDCEQAHVLDIEGLSVKLTIDRIDKLADGGLVVIDYKTSSVVANKSWADDRIAEPQLPIYAVLALKYEPVVAVCFAKIRTDEAKFIGLTAGDDVLPEVTALSAVKASSSFEHFADWDSLMEHWYVSLTNIAQEIKAGVASVTFSSESALAYCDVKPLLRLPERTLQFERLQAALNDELTPND</sequence>
<proteinExistence type="predicted"/>